<dbReference type="InterPro" id="IPR000719">
    <property type="entry name" value="Prot_kinase_dom"/>
</dbReference>
<organism evidence="3 4">
    <name type="scientific">Armadillidium nasatum</name>
    <dbReference type="NCBI Taxonomy" id="96803"/>
    <lineage>
        <taxon>Eukaryota</taxon>
        <taxon>Metazoa</taxon>
        <taxon>Ecdysozoa</taxon>
        <taxon>Arthropoda</taxon>
        <taxon>Crustacea</taxon>
        <taxon>Multicrustacea</taxon>
        <taxon>Malacostraca</taxon>
        <taxon>Eumalacostraca</taxon>
        <taxon>Peracarida</taxon>
        <taxon>Isopoda</taxon>
        <taxon>Oniscidea</taxon>
        <taxon>Crinocheta</taxon>
        <taxon>Armadillidiidae</taxon>
        <taxon>Armadillidium</taxon>
    </lineage>
</organism>
<name>A0A5N5TM79_9CRUS</name>
<keyword evidence="1" id="KW-0472">Membrane</keyword>
<reference evidence="3 4" key="1">
    <citation type="journal article" date="2019" name="PLoS Biol.">
        <title>Sex chromosomes control vertical transmission of feminizing Wolbachia symbionts in an isopod.</title>
        <authorList>
            <person name="Becking T."/>
            <person name="Chebbi M.A."/>
            <person name="Giraud I."/>
            <person name="Moumen B."/>
            <person name="Laverre T."/>
            <person name="Caubet Y."/>
            <person name="Peccoud J."/>
            <person name="Gilbert C."/>
            <person name="Cordaux R."/>
        </authorList>
    </citation>
    <scope>NUCLEOTIDE SEQUENCE [LARGE SCALE GENOMIC DNA]</scope>
    <source>
        <strain evidence="3">ANa2</strain>
        <tissue evidence="3">Whole body excluding digestive tract and cuticle</tissue>
    </source>
</reference>
<dbReference type="GO" id="GO:0005886">
    <property type="term" value="C:plasma membrane"/>
    <property type="evidence" value="ECO:0007669"/>
    <property type="project" value="TreeGrafter"/>
</dbReference>
<dbReference type="InterPro" id="IPR001245">
    <property type="entry name" value="Ser-Thr/Tyr_kinase_cat_dom"/>
</dbReference>
<comment type="caution">
    <text evidence="3">The sequence shown here is derived from an EMBL/GenBank/DDBJ whole genome shotgun (WGS) entry which is preliminary data.</text>
</comment>
<accession>A0A5N5TM79</accession>
<dbReference type="AlphaFoldDB" id="A0A5N5TM79"/>
<evidence type="ECO:0000256" key="1">
    <source>
        <dbReference type="SAM" id="Phobius"/>
    </source>
</evidence>
<evidence type="ECO:0000313" key="4">
    <source>
        <dbReference type="Proteomes" id="UP000326759"/>
    </source>
</evidence>
<dbReference type="Proteomes" id="UP000326759">
    <property type="component" value="Unassembled WGS sequence"/>
</dbReference>
<dbReference type="GO" id="GO:0043235">
    <property type="term" value="C:receptor complex"/>
    <property type="evidence" value="ECO:0007669"/>
    <property type="project" value="TreeGrafter"/>
</dbReference>
<dbReference type="PROSITE" id="PS00109">
    <property type="entry name" value="PROTEIN_KINASE_TYR"/>
    <property type="match status" value="1"/>
</dbReference>
<dbReference type="PROSITE" id="PS50011">
    <property type="entry name" value="PROTEIN_KINASE_DOM"/>
    <property type="match status" value="1"/>
</dbReference>
<feature type="domain" description="Protein kinase" evidence="2">
    <location>
        <begin position="1"/>
        <end position="106"/>
    </location>
</feature>
<dbReference type="InterPro" id="IPR008266">
    <property type="entry name" value="Tyr_kinase_AS"/>
</dbReference>
<dbReference type="EMBL" id="SEYY01000428">
    <property type="protein sequence ID" value="KAB7507283.1"/>
    <property type="molecule type" value="Genomic_DNA"/>
</dbReference>
<dbReference type="GO" id="GO:0004714">
    <property type="term" value="F:transmembrane receptor protein tyrosine kinase activity"/>
    <property type="evidence" value="ECO:0007669"/>
    <property type="project" value="TreeGrafter"/>
</dbReference>
<sequence length="106" mass="11873">MTTINSSTGYVLLKMVTQAADGLAYLCSKHLVHRDVAARNCLINASYTLKIADLGMAGPPCYEGTKCTCCFVFNFDSMLNTFIFICIEISLWLVRVIIYAFPIIYR</sequence>
<dbReference type="PANTHER" id="PTHR24416:SF611">
    <property type="entry name" value="TYROSINE-PROTEIN KINASE TRANSMEMBRANE RECEPTOR ROR"/>
    <property type="match status" value="1"/>
</dbReference>
<protein>
    <submittedName>
        <fullName evidence="3">Discoidin domain-containing receptor 2</fullName>
    </submittedName>
</protein>
<dbReference type="GO" id="GO:0007169">
    <property type="term" value="P:cell surface receptor protein tyrosine kinase signaling pathway"/>
    <property type="evidence" value="ECO:0007669"/>
    <property type="project" value="TreeGrafter"/>
</dbReference>
<dbReference type="InterPro" id="IPR050122">
    <property type="entry name" value="RTK"/>
</dbReference>
<dbReference type="GO" id="GO:0005524">
    <property type="term" value="F:ATP binding"/>
    <property type="evidence" value="ECO:0007669"/>
    <property type="project" value="InterPro"/>
</dbReference>
<evidence type="ECO:0000313" key="3">
    <source>
        <dbReference type="EMBL" id="KAB7507283.1"/>
    </source>
</evidence>
<dbReference type="PANTHER" id="PTHR24416">
    <property type="entry name" value="TYROSINE-PROTEIN KINASE RECEPTOR"/>
    <property type="match status" value="1"/>
</dbReference>
<dbReference type="InterPro" id="IPR011009">
    <property type="entry name" value="Kinase-like_dom_sf"/>
</dbReference>
<feature type="transmembrane region" description="Helical" evidence="1">
    <location>
        <begin position="82"/>
        <end position="105"/>
    </location>
</feature>
<keyword evidence="1" id="KW-1133">Transmembrane helix</keyword>
<dbReference type="OrthoDB" id="6364276at2759"/>
<dbReference type="SUPFAM" id="SSF56112">
    <property type="entry name" value="Protein kinase-like (PK-like)"/>
    <property type="match status" value="1"/>
</dbReference>
<keyword evidence="1" id="KW-0812">Transmembrane</keyword>
<dbReference type="Gene3D" id="1.10.510.10">
    <property type="entry name" value="Transferase(Phosphotransferase) domain 1"/>
    <property type="match status" value="1"/>
</dbReference>
<dbReference type="Pfam" id="PF07714">
    <property type="entry name" value="PK_Tyr_Ser-Thr"/>
    <property type="match status" value="1"/>
</dbReference>
<keyword evidence="4" id="KW-1185">Reference proteome</keyword>
<proteinExistence type="predicted"/>
<keyword evidence="3" id="KW-0675">Receptor</keyword>
<gene>
    <name evidence="3" type="primary">Ddr2</name>
    <name evidence="3" type="ORF">Anas_03729</name>
</gene>
<evidence type="ECO:0000259" key="2">
    <source>
        <dbReference type="PROSITE" id="PS50011"/>
    </source>
</evidence>